<dbReference type="OrthoDB" id="6230307at2"/>
<dbReference type="AlphaFoldDB" id="A0A087AIZ5"/>
<proteinExistence type="predicted"/>
<evidence type="ECO:0000256" key="1">
    <source>
        <dbReference type="ARBA" id="ARBA00023125"/>
    </source>
</evidence>
<feature type="compositionally biased region" description="Low complexity" evidence="2">
    <location>
        <begin position="455"/>
        <end position="473"/>
    </location>
</feature>
<organism evidence="4 5">
    <name type="scientific">Bifidobacterium gallicum DSM 20093 = LMG 11596</name>
    <dbReference type="NCBI Taxonomy" id="561180"/>
    <lineage>
        <taxon>Bacteria</taxon>
        <taxon>Bacillati</taxon>
        <taxon>Actinomycetota</taxon>
        <taxon>Actinomycetes</taxon>
        <taxon>Bifidobacteriales</taxon>
        <taxon>Bifidobacteriaceae</taxon>
        <taxon>Bifidobacterium</taxon>
    </lineage>
</organism>
<comment type="caution">
    <text evidence="4">The sequence shown here is derived from an EMBL/GenBank/DDBJ whole genome shotgun (WGS) entry which is preliminary data.</text>
</comment>
<dbReference type="GO" id="GO:0003677">
    <property type="term" value="F:DNA binding"/>
    <property type="evidence" value="ECO:0007669"/>
    <property type="project" value="UniProtKB-KW"/>
</dbReference>
<dbReference type="RefSeq" id="WP_044085016.1">
    <property type="nucleotide sequence ID" value="NZ_JGYW01000005.1"/>
</dbReference>
<reference evidence="4 5" key="1">
    <citation type="submission" date="2014-03" db="EMBL/GenBank/DDBJ databases">
        <title>Genomics of Bifidobacteria.</title>
        <authorList>
            <person name="Ventura M."/>
            <person name="Milani C."/>
            <person name="Lugli G.A."/>
        </authorList>
    </citation>
    <scope>NUCLEOTIDE SEQUENCE [LARGE SCALE GENOMIC DNA]</scope>
    <source>
        <strain evidence="4 5">LMG 11596</strain>
    </source>
</reference>
<evidence type="ECO:0000256" key="2">
    <source>
        <dbReference type="SAM" id="MobiDB-lite"/>
    </source>
</evidence>
<evidence type="ECO:0000259" key="3">
    <source>
        <dbReference type="Pfam" id="PF07282"/>
    </source>
</evidence>
<dbReference type="InterPro" id="IPR010095">
    <property type="entry name" value="Cas12f1-like_TNB"/>
</dbReference>
<keyword evidence="4" id="KW-0560">Oxidoreductase</keyword>
<sequence length="481" mass="55050">MSSKPGTIYSAYHTSQWATKTKVNAIVAMLPLWQDGLKTVAAMWQREWHTTGKLPRWIDTKPLGGGLSQRQWDSVSRQYRGMLVSWMELAENRFRGIVRDSTLDEPLKIELFRIDLKHAWYEPGDDEAHWLARRIMKRVRHVMRLPDPAHCRTMSLDGKIAVIEQPHTATRFRYWARISTLEKDRPVRIPLNTDPRMEEHLANGTETLANHLQLQVTGNGKLVPHLLTTRPETNPREDGDVLGLDWGMCSLFATSEGRVHGLKLYAWLKKRDEELVNLTKALQASGIKPSRSKRYRNLNRRIRNYVANETNRVLNLIADEQVRELVVEDLDFRSPRLGKDMNRLVSRAGRNAVNQKLKALKEREGITITKVNPAYTSQTCPSCGCVDKRNRTKQSVFHCVCCGRTGQADIIASRNILARRSRKDGWRRISKTQVREQLAQEHSQRRHRHGNKCQAGTPTTSTATAHTHPAPAGRIGGQENR</sequence>
<dbReference type="EMBL" id="JGYW01000005">
    <property type="protein sequence ID" value="KFI58745.1"/>
    <property type="molecule type" value="Genomic_DNA"/>
</dbReference>
<gene>
    <name evidence="4" type="ORF">BGLCM_1039</name>
</gene>
<feature type="region of interest" description="Disordered" evidence="2">
    <location>
        <begin position="432"/>
        <end position="481"/>
    </location>
</feature>
<accession>A0A087AIZ5</accession>
<dbReference type="Proteomes" id="UP000029074">
    <property type="component" value="Unassembled WGS sequence"/>
</dbReference>
<dbReference type="GO" id="GO:0004601">
    <property type="term" value="F:peroxidase activity"/>
    <property type="evidence" value="ECO:0007669"/>
    <property type="project" value="UniProtKB-KW"/>
</dbReference>
<keyword evidence="4" id="KW-0575">Peroxidase</keyword>
<keyword evidence="5" id="KW-1185">Reference proteome</keyword>
<keyword evidence="1" id="KW-0238">DNA-binding</keyword>
<feature type="domain" description="Cas12f1-like TNB" evidence="3">
    <location>
        <begin position="355"/>
        <end position="416"/>
    </location>
</feature>
<name>A0A087AIZ5_9BIFI</name>
<dbReference type="Pfam" id="PF07282">
    <property type="entry name" value="Cas12f1-like_TNB"/>
    <property type="match status" value="1"/>
</dbReference>
<evidence type="ECO:0000313" key="4">
    <source>
        <dbReference type="EMBL" id="KFI58745.1"/>
    </source>
</evidence>
<dbReference type="NCBIfam" id="NF040570">
    <property type="entry name" value="guided_TnpB"/>
    <property type="match status" value="1"/>
</dbReference>
<protein>
    <submittedName>
        <fullName evidence="4">Alkylhydroperoxidase</fullName>
    </submittedName>
</protein>
<evidence type="ECO:0000313" key="5">
    <source>
        <dbReference type="Proteomes" id="UP000029074"/>
    </source>
</evidence>